<dbReference type="PATRIC" id="fig|572264.18.peg.5192"/>
<feature type="transmembrane region" description="Helical" evidence="1">
    <location>
        <begin position="35"/>
        <end position="53"/>
    </location>
</feature>
<dbReference type="EMBL" id="CP001407">
    <property type="protein sequence ID" value="ACO27608.1"/>
    <property type="molecule type" value="Genomic_DNA"/>
</dbReference>
<keyword evidence="1" id="KW-0472">Membrane</keyword>
<reference evidence="2 3" key="1">
    <citation type="submission" date="2009-02" db="EMBL/GenBank/DDBJ databases">
        <title>Genome sequence of Bacillus cereus 03BB102.</title>
        <authorList>
            <person name="Dodson R.J."/>
            <person name="Jackson P."/>
            <person name="Munk A.C."/>
            <person name="Brettin T."/>
            <person name="Bruce D."/>
            <person name="Detter C."/>
            <person name="Tapia R."/>
            <person name="Han C."/>
            <person name="Sutton G."/>
            <person name="Sims D."/>
        </authorList>
    </citation>
    <scope>NUCLEOTIDE SEQUENCE [LARGE SCALE GENOMIC DNA]</scope>
    <source>
        <strain evidence="2 3">03BB102</strain>
    </source>
</reference>
<dbReference type="AlphaFoldDB" id="A0A158RKF7"/>
<dbReference type="KEGG" id="bcx:BCA_5269"/>
<keyword evidence="1" id="KW-0812">Transmembrane</keyword>
<keyword evidence="1" id="KW-1133">Transmembrane helix</keyword>
<organism evidence="2 3">
    <name type="scientific">Bacillus cereus (strain 03BB102)</name>
    <dbReference type="NCBI Taxonomy" id="572264"/>
    <lineage>
        <taxon>Bacteria</taxon>
        <taxon>Bacillati</taxon>
        <taxon>Bacillota</taxon>
        <taxon>Bacilli</taxon>
        <taxon>Bacillales</taxon>
        <taxon>Bacillaceae</taxon>
        <taxon>Bacillus</taxon>
        <taxon>Bacillus cereus group</taxon>
    </lineage>
</organism>
<protein>
    <submittedName>
        <fullName evidence="2">Uncharacterized protein</fullName>
    </submittedName>
</protein>
<gene>
    <name evidence="2" type="ordered locus">BCA_5269</name>
</gene>
<evidence type="ECO:0000313" key="3">
    <source>
        <dbReference type="Proteomes" id="UP000002210"/>
    </source>
</evidence>
<dbReference type="RefSeq" id="WP_001244912.1">
    <property type="nucleotide sequence ID" value="NC_012472.1"/>
</dbReference>
<dbReference type="Proteomes" id="UP000002210">
    <property type="component" value="Chromosome"/>
</dbReference>
<name>A0A158RKF7_BACC3</name>
<accession>A0A158RKF7</accession>
<proteinExistence type="predicted"/>
<sequence>MRNKRKEMLLIVFAFVFMMITKAFGNLYVAAFGVVFGLAVAASFITAMIGDFIRKKKEERDA</sequence>
<evidence type="ECO:0000313" key="2">
    <source>
        <dbReference type="EMBL" id="ACO27608.1"/>
    </source>
</evidence>
<evidence type="ECO:0000256" key="1">
    <source>
        <dbReference type="SAM" id="Phobius"/>
    </source>
</evidence>